<proteinExistence type="predicted"/>
<dbReference type="Gene3D" id="3.80.10.10">
    <property type="entry name" value="Ribonuclease Inhibitor"/>
    <property type="match status" value="1"/>
</dbReference>
<accession>A0AAD8JBY9</accession>
<gene>
    <name evidence="2" type="ORF">POM88_000894</name>
</gene>
<dbReference type="AlphaFoldDB" id="A0AAD8JBY9"/>
<dbReference type="EMBL" id="JAUIZM010000001">
    <property type="protein sequence ID" value="KAK1401289.1"/>
    <property type="molecule type" value="Genomic_DNA"/>
</dbReference>
<name>A0AAD8JBY9_9APIA</name>
<dbReference type="SMART" id="SM00579">
    <property type="entry name" value="FBD"/>
    <property type="match status" value="1"/>
</dbReference>
<dbReference type="Proteomes" id="UP001237642">
    <property type="component" value="Unassembled WGS sequence"/>
</dbReference>
<dbReference type="InterPro" id="IPR006566">
    <property type="entry name" value="FBD"/>
</dbReference>
<sequence length="241" mass="27707">MPYFPSKKRCERVRASRVQTQLVSQRPKALRAFLYIFLSETHYIEAFCVGTETSFGISRTFMFKVFGGTVTVKAIENFITSCPLLEKFKFTNIFNPLALIVCAPNLKHLELTGLFTDVYLKHTPCLDAISLNFFGKSPNLQELEIIALGHESYSKKAAALDFWEKECPSNFTFKHLKMVVMSGVSNENDVEFLKFVLGRSPMLEVLSISPDAYYKRKMNMVNQVLRFQRAFPEVEIKFFDC</sequence>
<feature type="domain" description="FBD" evidence="1">
    <location>
        <begin position="169"/>
        <end position="239"/>
    </location>
</feature>
<evidence type="ECO:0000313" key="2">
    <source>
        <dbReference type="EMBL" id="KAK1401289.1"/>
    </source>
</evidence>
<keyword evidence="3" id="KW-1185">Reference proteome</keyword>
<protein>
    <recommendedName>
        <fullName evidence="1">FBD domain-containing protein</fullName>
    </recommendedName>
</protein>
<comment type="caution">
    <text evidence="2">The sequence shown here is derived from an EMBL/GenBank/DDBJ whole genome shotgun (WGS) entry which is preliminary data.</text>
</comment>
<dbReference type="InterPro" id="IPR032675">
    <property type="entry name" value="LRR_dom_sf"/>
</dbReference>
<reference evidence="2" key="1">
    <citation type="submission" date="2023-02" db="EMBL/GenBank/DDBJ databases">
        <title>Genome of toxic invasive species Heracleum sosnowskyi carries increased number of genes despite the absence of recent whole-genome duplications.</title>
        <authorList>
            <person name="Schelkunov M."/>
            <person name="Shtratnikova V."/>
            <person name="Makarenko M."/>
            <person name="Klepikova A."/>
            <person name="Omelchenko D."/>
            <person name="Novikova G."/>
            <person name="Obukhova E."/>
            <person name="Bogdanov V."/>
            <person name="Penin A."/>
            <person name="Logacheva M."/>
        </authorList>
    </citation>
    <scope>NUCLEOTIDE SEQUENCE</scope>
    <source>
        <strain evidence="2">Hsosn_3</strain>
        <tissue evidence="2">Leaf</tissue>
    </source>
</reference>
<organism evidence="2 3">
    <name type="scientific">Heracleum sosnowskyi</name>
    <dbReference type="NCBI Taxonomy" id="360622"/>
    <lineage>
        <taxon>Eukaryota</taxon>
        <taxon>Viridiplantae</taxon>
        <taxon>Streptophyta</taxon>
        <taxon>Embryophyta</taxon>
        <taxon>Tracheophyta</taxon>
        <taxon>Spermatophyta</taxon>
        <taxon>Magnoliopsida</taxon>
        <taxon>eudicotyledons</taxon>
        <taxon>Gunneridae</taxon>
        <taxon>Pentapetalae</taxon>
        <taxon>asterids</taxon>
        <taxon>campanulids</taxon>
        <taxon>Apiales</taxon>
        <taxon>Apiaceae</taxon>
        <taxon>Apioideae</taxon>
        <taxon>apioid superclade</taxon>
        <taxon>Tordylieae</taxon>
        <taxon>Tordyliinae</taxon>
        <taxon>Heracleum</taxon>
    </lineage>
</organism>
<evidence type="ECO:0000259" key="1">
    <source>
        <dbReference type="SMART" id="SM00579"/>
    </source>
</evidence>
<reference evidence="2" key="2">
    <citation type="submission" date="2023-05" db="EMBL/GenBank/DDBJ databases">
        <authorList>
            <person name="Schelkunov M.I."/>
        </authorList>
    </citation>
    <scope>NUCLEOTIDE SEQUENCE</scope>
    <source>
        <strain evidence="2">Hsosn_3</strain>
        <tissue evidence="2">Leaf</tissue>
    </source>
</reference>
<evidence type="ECO:0000313" key="3">
    <source>
        <dbReference type="Proteomes" id="UP001237642"/>
    </source>
</evidence>